<feature type="repeat" description="ANK" evidence="3">
    <location>
        <begin position="11"/>
        <end position="43"/>
    </location>
</feature>
<evidence type="ECO:0000256" key="3">
    <source>
        <dbReference type="PROSITE-ProRule" id="PRU00023"/>
    </source>
</evidence>
<feature type="repeat" description="ANK" evidence="3">
    <location>
        <begin position="44"/>
        <end position="76"/>
    </location>
</feature>
<organism evidence="5">
    <name type="scientific">Arthroderma gypseum (strain ATCC MYA-4604 / CBS 118893)</name>
    <name type="common">Microsporum gypseum</name>
    <dbReference type="NCBI Taxonomy" id="535722"/>
    <lineage>
        <taxon>Eukaryota</taxon>
        <taxon>Fungi</taxon>
        <taxon>Dikarya</taxon>
        <taxon>Ascomycota</taxon>
        <taxon>Pezizomycotina</taxon>
        <taxon>Eurotiomycetes</taxon>
        <taxon>Eurotiomycetidae</taxon>
        <taxon>Onygenales</taxon>
        <taxon>Arthrodermataceae</taxon>
        <taxon>Nannizzia</taxon>
    </lineage>
</organism>
<keyword evidence="2 3" id="KW-0040">ANK repeat</keyword>
<name>E4UPJ1_ARTGP</name>
<gene>
    <name evidence="4" type="ORF">MGYG_02878</name>
</gene>
<dbReference type="Gene3D" id="1.25.40.20">
    <property type="entry name" value="Ankyrin repeat-containing domain"/>
    <property type="match status" value="2"/>
</dbReference>
<keyword evidence="1" id="KW-0677">Repeat</keyword>
<proteinExistence type="predicted"/>
<dbReference type="PANTHER" id="PTHR24123">
    <property type="entry name" value="ANKYRIN REPEAT-CONTAINING"/>
    <property type="match status" value="1"/>
</dbReference>
<evidence type="ECO:0000256" key="1">
    <source>
        <dbReference type="ARBA" id="ARBA00022737"/>
    </source>
</evidence>
<dbReference type="PANTHER" id="PTHR24123:SF33">
    <property type="entry name" value="PROTEIN HOS4"/>
    <property type="match status" value="1"/>
</dbReference>
<dbReference type="PROSITE" id="PS50088">
    <property type="entry name" value="ANK_REPEAT"/>
    <property type="match status" value="4"/>
</dbReference>
<dbReference type="Proteomes" id="UP000002669">
    <property type="component" value="Unassembled WGS sequence"/>
</dbReference>
<dbReference type="VEuPathDB" id="FungiDB:MGYG_02878"/>
<evidence type="ECO:0000256" key="2">
    <source>
        <dbReference type="ARBA" id="ARBA00023043"/>
    </source>
</evidence>
<dbReference type="GeneID" id="10030657"/>
<dbReference type="AlphaFoldDB" id="E4UPJ1"/>
<dbReference type="SMART" id="SM00248">
    <property type="entry name" value="ANK"/>
    <property type="match status" value="6"/>
</dbReference>
<dbReference type="HOGENOM" id="CLU_590472_0_0_1"/>
<dbReference type="PROSITE" id="PS50297">
    <property type="entry name" value="ANK_REP_REGION"/>
    <property type="match status" value="1"/>
</dbReference>
<dbReference type="STRING" id="535722.E4UPJ1"/>
<dbReference type="eggNOG" id="KOG0502">
    <property type="taxonomic scope" value="Eukaryota"/>
</dbReference>
<dbReference type="Pfam" id="PF12796">
    <property type="entry name" value="Ank_2"/>
    <property type="match status" value="2"/>
</dbReference>
<dbReference type="SUPFAM" id="SSF48403">
    <property type="entry name" value="Ankyrin repeat"/>
    <property type="match status" value="1"/>
</dbReference>
<evidence type="ECO:0000313" key="5">
    <source>
        <dbReference type="Proteomes" id="UP000002669"/>
    </source>
</evidence>
<reference evidence="5" key="1">
    <citation type="journal article" date="2012" name="MBio">
        <title>Comparative genome analysis of Trichophyton rubrum and related dermatophytes reveals candidate genes involved in infection.</title>
        <authorList>
            <person name="Martinez D.A."/>
            <person name="Oliver B.G."/>
            <person name="Graeser Y."/>
            <person name="Goldberg J.M."/>
            <person name="Li W."/>
            <person name="Martinez-Rossi N.M."/>
            <person name="Monod M."/>
            <person name="Shelest E."/>
            <person name="Barton R.C."/>
            <person name="Birch E."/>
            <person name="Brakhage A.A."/>
            <person name="Chen Z."/>
            <person name="Gurr S.J."/>
            <person name="Heiman D."/>
            <person name="Heitman J."/>
            <person name="Kosti I."/>
            <person name="Rossi A."/>
            <person name="Saif S."/>
            <person name="Samalova M."/>
            <person name="Saunders C.W."/>
            <person name="Shea T."/>
            <person name="Summerbell R.C."/>
            <person name="Xu J."/>
            <person name="Young S."/>
            <person name="Zeng Q."/>
            <person name="Birren B.W."/>
            <person name="Cuomo C.A."/>
            <person name="White T.C."/>
        </authorList>
    </citation>
    <scope>NUCLEOTIDE SEQUENCE [LARGE SCALE GENOMIC DNA]</scope>
    <source>
        <strain evidence="5">ATCC MYA-4604 / CBS 118893</strain>
    </source>
</reference>
<sequence>MAIELAGAGVASLTALQLAARCGNYGEARLLLQTGVDANFAPKGTEYPLAYAIESGDAETVKVLLAYGASIHQASKRHGNALITSIKRGVEEIFDIFLGEFDPNVTDKVGTPALYFAAVGGCEAMVDKLIHRGADVRACHNTVLSPIMGAGLGGNGRIVKTVLQNSAHTDHAALFAASSVGENELVAQFLLGGADVDRCILPYDRDLPIHAAMLRGHEATVKMLLAAGASITSRYFPSVFLETASRRHFGVSKLVLDEQLTSPIRLSLGTNPFSDRSDHIPIALLLVTLKMGARNGNTPLAWEFVKPHGQATVDFMEDLITRDTIRLPIDSPKFTFKAAIKSHSDTLLSFLLDSYAANISADFPNLIELAVIDGRVSTLELLLKRAAGEAESKTSRWKLCLSRALSTALEWKKYHMIEPLERYNTFTT</sequence>
<feature type="repeat" description="ANK" evidence="3">
    <location>
        <begin position="109"/>
        <end position="141"/>
    </location>
</feature>
<dbReference type="OMA" id="TIFSPIM"/>
<dbReference type="InterPro" id="IPR036770">
    <property type="entry name" value="Ankyrin_rpt-contain_sf"/>
</dbReference>
<protein>
    <submittedName>
        <fullName evidence="4">Ankyrin</fullName>
    </submittedName>
</protein>
<keyword evidence="5" id="KW-1185">Reference proteome</keyword>
<feature type="repeat" description="ANK" evidence="3">
    <location>
        <begin position="204"/>
        <end position="236"/>
    </location>
</feature>
<dbReference type="InterPro" id="IPR002110">
    <property type="entry name" value="Ankyrin_rpt"/>
</dbReference>
<dbReference type="InParanoid" id="E4UPJ1"/>
<dbReference type="RefSeq" id="XP_003175349.1">
    <property type="nucleotide sequence ID" value="XM_003175301.1"/>
</dbReference>
<evidence type="ECO:0000313" key="4">
    <source>
        <dbReference type="EMBL" id="EFQ99866.1"/>
    </source>
</evidence>
<dbReference type="OrthoDB" id="4772757at2759"/>
<accession>E4UPJ1</accession>
<dbReference type="EMBL" id="DS989823">
    <property type="protein sequence ID" value="EFQ99866.1"/>
    <property type="molecule type" value="Genomic_DNA"/>
</dbReference>
<dbReference type="InterPro" id="IPR051165">
    <property type="entry name" value="Multifunctional_ANK_Repeat"/>
</dbReference>